<protein>
    <submittedName>
        <fullName evidence="1">Uncharacterized protein</fullName>
    </submittedName>
</protein>
<dbReference type="EMBL" id="CACTIH010005484">
    <property type="protein sequence ID" value="CAA2994901.1"/>
    <property type="molecule type" value="Genomic_DNA"/>
</dbReference>
<dbReference type="Gramene" id="OE9A011243T1">
    <property type="protein sequence ID" value="OE9A011243C1"/>
    <property type="gene ID" value="OE9A011243"/>
</dbReference>
<proteinExistence type="predicted"/>
<reference evidence="1 2" key="1">
    <citation type="submission" date="2019-12" db="EMBL/GenBank/DDBJ databases">
        <authorList>
            <person name="Alioto T."/>
            <person name="Alioto T."/>
            <person name="Gomez Garrido J."/>
        </authorList>
    </citation>
    <scope>NUCLEOTIDE SEQUENCE [LARGE SCALE GENOMIC DNA]</scope>
</reference>
<evidence type="ECO:0000313" key="2">
    <source>
        <dbReference type="Proteomes" id="UP000594638"/>
    </source>
</evidence>
<accession>A0A8S0SR53</accession>
<dbReference type="AlphaFoldDB" id="A0A8S0SR53"/>
<organism evidence="1 2">
    <name type="scientific">Olea europaea subsp. europaea</name>
    <dbReference type="NCBI Taxonomy" id="158383"/>
    <lineage>
        <taxon>Eukaryota</taxon>
        <taxon>Viridiplantae</taxon>
        <taxon>Streptophyta</taxon>
        <taxon>Embryophyta</taxon>
        <taxon>Tracheophyta</taxon>
        <taxon>Spermatophyta</taxon>
        <taxon>Magnoliopsida</taxon>
        <taxon>eudicotyledons</taxon>
        <taxon>Gunneridae</taxon>
        <taxon>Pentapetalae</taxon>
        <taxon>asterids</taxon>
        <taxon>lamiids</taxon>
        <taxon>Lamiales</taxon>
        <taxon>Oleaceae</taxon>
        <taxon>Oleeae</taxon>
        <taxon>Olea</taxon>
    </lineage>
</organism>
<sequence length="96" mass="10674">MCKLGKVAPSERARVWDDDVCVQIEKNGGGIAYLPLPWHCEGIARQETRVSVPPFFPSLNCQRLPPAKQWCKNHGIKLSDSVQHSNEDGLAGYDRG</sequence>
<gene>
    <name evidence="1" type="ORF">OLEA9_A011243</name>
</gene>
<comment type="caution">
    <text evidence="1">The sequence shown here is derived from an EMBL/GenBank/DDBJ whole genome shotgun (WGS) entry which is preliminary data.</text>
</comment>
<name>A0A8S0SR53_OLEEU</name>
<evidence type="ECO:0000313" key="1">
    <source>
        <dbReference type="EMBL" id="CAA2994901.1"/>
    </source>
</evidence>
<dbReference type="Proteomes" id="UP000594638">
    <property type="component" value="Unassembled WGS sequence"/>
</dbReference>
<keyword evidence="2" id="KW-1185">Reference proteome</keyword>